<evidence type="ECO:0000313" key="3">
    <source>
        <dbReference type="Proteomes" id="UP001333110"/>
    </source>
</evidence>
<feature type="region of interest" description="Disordered" evidence="1">
    <location>
        <begin position="82"/>
        <end position="101"/>
    </location>
</feature>
<sequence>MEAPVSAEAETSVCTKHGGRLYTRKTRTHCSESSRDHLNHQGPYKEMLRLSDRTQAGTLNNLTTYKKILCHLGDQVQERDAQRSCGNSMTGDIKSSTLNTL</sequence>
<protein>
    <submittedName>
        <fullName evidence="2">Uncharacterized protein</fullName>
    </submittedName>
</protein>
<feature type="non-terminal residue" evidence="2">
    <location>
        <position position="101"/>
    </location>
</feature>
<keyword evidence="3" id="KW-1185">Reference proteome</keyword>
<dbReference type="EMBL" id="JAUNZN010000001">
    <property type="protein sequence ID" value="KAK4831268.1"/>
    <property type="molecule type" value="Genomic_DNA"/>
</dbReference>
<evidence type="ECO:0000313" key="2">
    <source>
        <dbReference type="EMBL" id="KAK4831268.1"/>
    </source>
</evidence>
<reference evidence="2 3" key="1">
    <citation type="journal article" date="2023" name="J. Hered.">
        <title>Chromosome-level genome of the wood stork (Mycteria americana) provides insight into avian chromosome evolution.</title>
        <authorList>
            <person name="Flamio R. Jr."/>
            <person name="Ramstad K.M."/>
        </authorList>
    </citation>
    <scope>NUCLEOTIDE SEQUENCE [LARGE SCALE GENOMIC DNA]</scope>
    <source>
        <strain evidence="2">JAX WOST 10</strain>
    </source>
</reference>
<gene>
    <name evidence="2" type="ORF">QYF61_016738</name>
</gene>
<name>A0AAN7NPR8_MYCAM</name>
<proteinExistence type="predicted"/>
<dbReference type="Proteomes" id="UP001333110">
    <property type="component" value="Unassembled WGS sequence"/>
</dbReference>
<organism evidence="2 3">
    <name type="scientific">Mycteria americana</name>
    <name type="common">Wood stork</name>
    <dbReference type="NCBI Taxonomy" id="33587"/>
    <lineage>
        <taxon>Eukaryota</taxon>
        <taxon>Metazoa</taxon>
        <taxon>Chordata</taxon>
        <taxon>Craniata</taxon>
        <taxon>Vertebrata</taxon>
        <taxon>Euteleostomi</taxon>
        <taxon>Archelosauria</taxon>
        <taxon>Archosauria</taxon>
        <taxon>Dinosauria</taxon>
        <taxon>Saurischia</taxon>
        <taxon>Theropoda</taxon>
        <taxon>Coelurosauria</taxon>
        <taxon>Aves</taxon>
        <taxon>Neognathae</taxon>
        <taxon>Neoaves</taxon>
        <taxon>Aequornithes</taxon>
        <taxon>Ciconiiformes</taxon>
        <taxon>Ciconiidae</taxon>
        <taxon>Mycteria</taxon>
    </lineage>
</organism>
<feature type="compositionally biased region" description="Polar residues" evidence="1">
    <location>
        <begin position="84"/>
        <end position="101"/>
    </location>
</feature>
<dbReference type="AlphaFoldDB" id="A0AAN7NPR8"/>
<accession>A0AAN7NPR8</accession>
<evidence type="ECO:0000256" key="1">
    <source>
        <dbReference type="SAM" id="MobiDB-lite"/>
    </source>
</evidence>
<comment type="caution">
    <text evidence="2">The sequence shown here is derived from an EMBL/GenBank/DDBJ whole genome shotgun (WGS) entry which is preliminary data.</text>
</comment>